<dbReference type="Proteomes" id="UP000241764">
    <property type="component" value="Unassembled WGS sequence"/>
</dbReference>
<sequence>MNTTRTHSTNNRQTFAVQTPGRQNAQSNYERYLSLARNEATAGNRVDAEYWYQHAEHYFRTMQRRQN</sequence>
<accession>A0A2P7BFB3</accession>
<organism evidence="3 4">
    <name type="scientific">Phyllobacterium sophorae</name>
    <dbReference type="NCBI Taxonomy" id="1520277"/>
    <lineage>
        <taxon>Bacteria</taxon>
        <taxon>Pseudomonadati</taxon>
        <taxon>Pseudomonadota</taxon>
        <taxon>Alphaproteobacteria</taxon>
        <taxon>Hyphomicrobiales</taxon>
        <taxon>Phyllobacteriaceae</taxon>
        <taxon>Phyllobacterium</taxon>
    </lineage>
</organism>
<dbReference type="RefSeq" id="WP_106663530.1">
    <property type="nucleotide sequence ID" value="NZ_PGGM01000003.1"/>
</dbReference>
<name>A0A2P7BFB3_9HYPH</name>
<feature type="region of interest" description="Disordered" evidence="1">
    <location>
        <begin position="1"/>
        <end position="25"/>
    </location>
</feature>
<protein>
    <recommendedName>
        <fullName evidence="2">DUF4167 domain-containing protein</fullName>
    </recommendedName>
</protein>
<evidence type="ECO:0000259" key="2">
    <source>
        <dbReference type="Pfam" id="PF13763"/>
    </source>
</evidence>
<reference evidence="4" key="1">
    <citation type="submission" date="2017-11" db="EMBL/GenBank/DDBJ databases">
        <authorList>
            <person name="Kuznetsova I."/>
            <person name="Sazanova A."/>
            <person name="Chirak E."/>
            <person name="Safronova V."/>
            <person name="Willems A."/>
        </authorList>
    </citation>
    <scope>NUCLEOTIDE SEQUENCE [LARGE SCALE GENOMIC DNA]</scope>
    <source>
        <strain evidence="4">CCBAU 03422</strain>
    </source>
</reference>
<dbReference type="EMBL" id="PGGM01000003">
    <property type="protein sequence ID" value="PSH65115.1"/>
    <property type="molecule type" value="Genomic_DNA"/>
</dbReference>
<dbReference type="AlphaFoldDB" id="A0A2P7BFB3"/>
<feature type="domain" description="DUF4167" evidence="2">
    <location>
        <begin position="10"/>
        <end position="66"/>
    </location>
</feature>
<dbReference type="Pfam" id="PF13763">
    <property type="entry name" value="DUF4167"/>
    <property type="match status" value="1"/>
</dbReference>
<proteinExistence type="predicted"/>
<evidence type="ECO:0000256" key="1">
    <source>
        <dbReference type="SAM" id="MobiDB-lite"/>
    </source>
</evidence>
<dbReference type="OrthoDB" id="9816310at2"/>
<dbReference type="InterPro" id="IPR025430">
    <property type="entry name" value="DUF4167"/>
</dbReference>
<comment type="caution">
    <text evidence="3">The sequence shown here is derived from an EMBL/GenBank/DDBJ whole genome shotgun (WGS) entry which is preliminary data.</text>
</comment>
<evidence type="ECO:0000313" key="3">
    <source>
        <dbReference type="EMBL" id="PSH65115.1"/>
    </source>
</evidence>
<keyword evidence="4" id="KW-1185">Reference proteome</keyword>
<gene>
    <name evidence="3" type="ORF">CU103_08795</name>
</gene>
<evidence type="ECO:0000313" key="4">
    <source>
        <dbReference type="Proteomes" id="UP000241764"/>
    </source>
</evidence>